<comment type="caution">
    <text evidence="2">The sequence shown here is derived from an EMBL/GenBank/DDBJ whole genome shotgun (WGS) entry which is preliminary data.</text>
</comment>
<evidence type="ECO:0000313" key="3">
    <source>
        <dbReference type="Proteomes" id="UP000789342"/>
    </source>
</evidence>
<gene>
    <name evidence="2" type="ORF">AMORRO_LOCUS5326</name>
</gene>
<reference evidence="2" key="1">
    <citation type="submission" date="2021-06" db="EMBL/GenBank/DDBJ databases">
        <authorList>
            <person name="Kallberg Y."/>
            <person name="Tangrot J."/>
            <person name="Rosling A."/>
        </authorList>
    </citation>
    <scope>NUCLEOTIDE SEQUENCE</scope>
    <source>
        <strain evidence="2">CL551</strain>
    </source>
</reference>
<feature type="transmembrane region" description="Helical" evidence="1">
    <location>
        <begin position="49"/>
        <end position="77"/>
    </location>
</feature>
<keyword evidence="3" id="KW-1185">Reference proteome</keyword>
<dbReference type="AlphaFoldDB" id="A0A9N9AWQ6"/>
<evidence type="ECO:0000313" key="2">
    <source>
        <dbReference type="EMBL" id="CAG8545435.1"/>
    </source>
</evidence>
<accession>A0A9N9AWQ6</accession>
<name>A0A9N9AWQ6_9GLOM</name>
<proteinExistence type="predicted"/>
<feature type="transmembrane region" description="Helical" evidence="1">
    <location>
        <begin position="202"/>
        <end position="223"/>
    </location>
</feature>
<dbReference type="OrthoDB" id="2438676at2759"/>
<sequence>MFNPSVDSIPDLVLKKDANNNKNGADADESEKKTFFYDNVLRAFKKNPIIWVSMFFIFLSTLFLLILLIGGTGAIYLSKFTFDDPIKFITKKNEISFTLYGYCVDDQCSQPSMTHNFDEIPSPAEITNGSSIINLKRFDPSDVGTTIEHAGSTVGSTVEDAGKNTVNEGKKIAEEAPGLLKSLLDGFANFKPKTPTVGLSGFFSLPYLFAMMFNLIALFFLYFQLNFLAVILLSTSTFLNFIALLFDLLLFVWIFELIAIIPGIGSQHTGPGIHLAGWSVIFLIIANILLCCRFGGNAVSGITKKFKKSRVVDENENKQPSNWV</sequence>
<keyword evidence="1" id="KW-0472">Membrane</keyword>
<feature type="transmembrane region" description="Helical" evidence="1">
    <location>
        <begin position="275"/>
        <end position="296"/>
    </location>
</feature>
<protein>
    <submittedName>
        <fullName evidence="2">11857_t:CDS:1</fullName>
    </submittedName>
</protein>
<keyword evidence="1" id="KW-1133">Transmembrane helix</keyword>
<dbReference type="Proteomes" id="UP000789342">
    <property type="component" value="Unassembled WGS sequence"/>
</dbReference>
<evidence type="ECO:0000256" key="1">
    <source>
        <dbReference type="SAM" id="Phobius"/>
    </source>
</evidence>
<dbReference type="EMBL" id="CAJVPV010003185">
    <property type="protein sequence ID" value="CAG8545435.1"/>
    <property type="molecule type" value="Genomic_DNA"/>
</dbReference>
<feature type="transmembrane region" description="Helical" evidence="1">
    <location>
        <begin position="230"/>
        <end position="255"/>
    </location>
</feature>
<organism evidence="2 3">
    <name type="scientific">Acaulospora morrowiae</name>
    <dbReference type="NCBI Taxonomy" id="94023"/>
    <lineage>
        <taxon>Eukaryota</taxon>
        <taxon>Fungi</taxon>
        <taxon>Fungi incertae sedis</taxon>
        <taxon>Mucoromycota</taxon>
        <taxon>Glomeromycotina</taxon>
        <taxon>Glomeromycetes</taxon>
        <taxon>Diversisporales</taxon>
        <taxon>Acaulosporaceae</taxon>
        <taxon>Acaulospora</taxon>
    </lineage>
</organism>
<keyword evidence="1" id="KW-0812">Transmembrane</keyword>